<dbReference type="CDD" id="cd01299">
    <property type="entry name" value="Met_dep_hydrolase_A"/>
    <property type="match status" value="1"/>
</dbReference>
<dbReference type="EMBL" id="PUHW01000595">
    <property type="protein sequence ID" value="KAG0686335.1"/>
    <property type="molecule type" value="Genomic_DNA"/>
</dbReference>
<keyword evidence="3" id="KW-1185">Reference proteome</keyword>
<accession>A0A9P6WFS4</accession>
<evidence type="ECO:0000313" key="2">
    <source>
        <dbReference type="EMBL" id="KAG0686335.1"/>
    </source>
</evidence>
<dbReference type="SUPFAM" id="SSF51338">
    <property type="entry name" value="Composite domain of metallo-dependent hydrolases"/>
    <property type="match status" value="1"/>
</dbReference>
<dbReference type="PANTHER" id="PTHR43135:SF3">
    <property type="entry name" value="ALPHA-D-RIBOSE 1-METHYLPHOSPHONATE 5-TRIPHOSPHATE DIPHOSPHATASE"/>
    <property type="match status" value="1"/>
</dbReference>
<dbReference type="InterPro" id="IPR032466">
    <property type="entry name" value="Metal_Hydrolase"/>
</dbReference>
<dbReference type="OrthoDB" id="5595695at2759"/>
<protein>
    <recommendedName>
        <fullName evidence="1">Amidohydrolase-related domain-containing protein</fullName>
    </recommendedName>
</protein>
<name>A0A9P6WFS4_9ASCO</name>
<sequence>MSSMIVPEIDVNEGLNKPLDKLSKPWKFPNPTAYAFTNGTIIDSLNGKSITGYTVLTKNGLVEMLILNGSIDLSNYTIIDCTGKYLCPGLFDFHVHMTAVQGEVGLRETLRLPQNLMLMRVGAHSRMMIERGFTTIRDCGGMEHYIADAIEDNIIIGPRSFFCGKAISQTGGHADLRDNNLPGQAFESCECHLTNLGIVADGVDACMKAARENFRRGASFIKIMSGGGVASPADKIEHVQYTDEEIQAIVKVADNYNSFVTAHAYTPRSIKKCIANGVKGIEHGNLIDAECAKLMVKNDCYVCPTLVTYKVLASKQFGHFLPPSSKAKNEIVLKKGLESLLITKKYGVKTCFGSDLLGSLCGYQCNEFAIRSKVLTAHEILKSATTTPASILKVDDVIGQIAKGFYADILILNSNPLEDITILDQPDNHLLSVLKNGLVYHTKWDVLKSDVPSTFAC</sequence>
<dbReference type="Proteomes" id="UP000697127">
    <property type="component" value="Unassembled WGS sequence"/>
</dbReference>
<dbReference type="AlphaFoldDB" id="A0A9P6WFS4"/>
<dbReference type="SUPFAM" id="SSF51556">
    <property type="entry name" value="Metallo-dependent hydrolases"/>
    <property type="match status" value="1"/>
</dbReference>
<dbReference type="InterPro" id="IPR051781">
    <property type="entry name" value="Metallo-dep_Hydrolase"/>
</dbReference>
<dbReference type="Pfam" id="PF01979">
    <property type="entry name" value="Amidohydro_1"/>
    <property type="match status" value="1"/>
</dbReference>
<reference evidence="2" key="1">
    <citation type="submission" date="2020-11" db="EMBL/GenBank/DDBJ databases">
        <title>Kefir isolates.</title>
        <authorList>
            <person name="Marcisauskas S."/>
            <person name="Kim Y."/>
            <person name="Blasche S."/>
        </authorList>
    </citation>
    <scope>NUCLEOTIDE SEQUENCE</scope>
    <source>
        <strain evidence="2">Olga-1</strain>
    </source>
</reference>
<evidence type="ECO:0000259" key="1">
    <source>
        <dbReference type="Pfam" id="PF01979"/>
    </source>
</evidence>
<dbReference type="InterPro" id="IPR011059">
    <property type="entry name" value="Metal-dep_hydrolase_composite"/>
</dbReference>
<gene>
    <name evidence="2" type="ORF">C6P40_004403</name>
</gene>
<dbReference type="GO" id="GO:0016810">
    <property type="term" value="F:hydrolase activity, acting on carbon-nitrogen (but not peptide) bonds"/>
    <property type="evidence" value="ECO:0007669"/>
    <property type="project" value="InterPro"/>
</dbReference>
<evidence type="ECO:0000313" key="3">
    <source>
        <dbReference type="Proteomes" id="UP000697127"/>
    </source>
</evidence>
<feature type="domain" description="Amidohydrolase-related" evidence="1">
    <location>
        <begin position="85"/>
        <end position="437"/>
    </location>
</feature>
<dbReference type="InterPro" id="IPR057744">
    <property type="entry name" value="OTAase-like"/>
</dbReference>
<dbReference type="Gene3D" id="3.20.20.140">
    <property type="entry name" value="Metal-dependent hydrolases"/>
    <property type="match status" value="1"/>
</dbReference>
<organism evidence="2 3">
    <name type="scientific">Pichia californica</name>
    <dbReference type="NCBI Taxonomy" id="460514"/>
    <lineage>
        <taxon>Eukaryota</taxon>
        <taxon>Fungi</taxon>
        <taxon>Dikarya</taxon>
        <taxon>Ascomycota</taxon>
        <taxon>Saccharomycotina</taxon>
        <taxon>Pichiomycetes</taxon>
        <taxon>Pichiales</taxon>
        <taxon>Pichiaceae</taxon>
        <taxon>Pichia</taxon>
    </lineage>
</organism>
<dbReference type="PANTHER" id="PTHR43135">
    <property type="entry name" value="ALPHA-D-RIBOSE 1-METHYLPHOSPHONATE 5-TRIPHOSPHATE DIPHOSPHATASE"/>
    <property type="match status" value="1"/>
</dbReference>
<dbReference type="InterPro" id="IPR006680">
    <property type="entry name" value="Amidohydro-rel"/>
</dbReference>
<comment type="caution">
    <text evidence="2">The sequence shown here is derived from an EMBL/GenBank/DDBJ whole genome shotgun (WGS) entry which is preliminary data.</text>
</comment>
<dbReference type="Gene3D" id="2.30.40.10">
    <property type="entry name" value="Urease, subunit C, domain 1"/>
    <property type="match status" value="1"/>
</dbReference>
<proteinExistence type="predicted"/>